<keyword evidence="3" id="KW-1185">Reference proteome</keyword>
<sequence length="119" mass="13861">MKIIADESVDFGIIKKLRENNFEVISISESNSGISDIEVLGISSKHKCLLNTEDKDFGELTYRLKLEHFGILVIRLNETIRDERINQSVQTIIQYFEELNMNFSVLNTTRLRIKRKITQ</sequence>
<dbReference type="AlphaFoldDB" id="A0AAE3H2K9"/>
<dbReference type="Proteomes" id="UP001204144">
    <property type="component" value="Unassembled WGS sequence"/>
</dbReference>
<evidence type="ECO:0000259" key="1">
    <source>
        <dbReference type="Pfam" id="PF18480"/>
    </source>
</evidence>
<dbReference type="Pfam" id="PF18480">
    <property type="entry name" value="DUF5615"/>
    <property type="match status" value="1"/>
</dbReference>
<dbReference type="RefSeq" id="WP_255035441.1">
    <property type="nucleotide sequence ID" value="NZ_RJUF01000002.1"/>
</dbReference>
<evidence type="ECO:0000313" key="3">
    <source>
        <dbReference type="Proteomes" id="UP001204144"/>
    </source>
</evidence>
<protein>
    <recommendedName>
        <fullName evidence="1">DUF5615 domain-containing protein</fullName>
    </recommendedName>
</protein>
<proteinExistence type="predicted"/>
<name>A0AAE3H2K9_9BACT</name>
<dbReference type="EMBL" id="RJUF01000002">
    <property type="protein sequence ID" value="MCP9761700.1"/>
    <property type="molecule type" value="Genomic_DNA"/>
</dbReference>
<feature type="domain" description="DUF5615" evidence="1">
    <location>
        <begin position="1"/>
        <end position="100"/>
    </location>
</feature>
<reference evidence="2 3" key="1">
    <citation type="submission" date="2018-11" db="EMBL/GenBank/DDBJ databases">
        <title>Novel bacteria species description.</title>
        <authorList>
            <person name="Han J.-H."/>
        </authorList>
    </citation>
    <scope>NUCLEOTIDE SEQUENCE [LARGE SCALE GENOMIC DNA]</scope>
    <source>
        <strain evidence="2 3">KCTC23259</strain>
    </source>
</reference>
<evidence type="ECO:0000313" key="2">
    <source>
        <dbReference type="EMBL" id="MCP9761700.1"/>
    </source>
</evidence>
<comment type="caution">
    <text evidence="2">The sequence shown here is derived from an EMBL/GenBank/DDBJ whole genome shotgun (WGS) entry which is preliminary data.</text>
</comment>
<dbReference type="InterPro" id="IPR041049">
    <property type="entry name" value="DUF5615"/>
</dbReference>
<organism evidence="2 3">
    <name type="scientific">Lacihabitans soyangensis</name>
    <dbReference type="NCBI Taxonomy" id="869394"/>
    <lineage>
        <taxon>Bacteria</taxon>
        <taxon>Pseudomonadati</taxon>
        <taxon>Bacteroidota</taxon>
        <taxon>Cytophagia</taxon>
        <taxon>Cytophagales</taxon>
        <taxon>Leadbetterellaceae</taxon>
        <taxon>Lacihabitans</taxon>
    </lineage>
</organism>
<accession>A0AAE3H2K9</accession>
<gene>
    <name evidence="2" type="ORF">EGI31_01950</name>
</gene>